<feature type="region of interest" description="Disordered" evidence="8">
    <location>
        <begin position="425"/>
        <end position="454"/>
    </location>
</feature>
<dbReference type="PROSITE" id="PS51194">
    <property type="entry name" value="HELICASE_CTER"/>
    <property type="match status" value="1"/>
</dbReference>
<keyword evidence="5" id="KW-0413">Isomerase</keyword>
<dbReference type="GO" id="GO:0003677">
    <property type="term" value="F:DNA binding"/>
    <property type="evidence" value="ECO:0007669"/>
    <property type="project" value="UniProtKB-KW"/>
</dbReference>
<dbReference type="OrthoDB" id="2788720at2759"/>
<dbReference type="InterPro" id="IPR011545">
    <property type="entry name" value="DEAD/DEAH_box_helicase_dom"/>
</dbReference>
<dbReference type="GO" id="GO:0009378">
    <property type="term" value="F:four-way junction helicase activity"/>
    <property type="evidence" value="ECO:0007669"/>
    <property type="project" value="TreeGrafter"/>
</dbReference>
<organism evidence="11 12">
    <name type="scientific">Phanerochaete sordida</name>
    <dbReference type="NCBI Taxonomy" id="48140"/>
    <lineage>
        <taxon>Eukaryota</taxon>
        <taxon>Fungi</taxon>
        <taxon>Dikarya</taxon>
        <taxon>Basidiomycota</taxon>
        <taxon>Agaricomycotina</taxon>
        <taxon>Agaricomycetes</taxon>
        <taxon>Polyporales</taxon>
        <taxon>Phanerochaetaceae</taxon>
        <taxon>Phanerochaete</taxon>
    </lineage>
</organism>
<feature type="domain" description="Helicase C-terminal" evidence="10">
    <location>
        <begin position="262"/>
        <end position="431"/>
    </location>
</feature>
<evidence type="ECO:0000259" key="9">
    <source>
        <dbReference type="PROSITE" id="PS51192"/>
    </source>
</evidence>
<dbReference type="SMART" id="SM00490">
    <property type="entry name" value="HELICc"/>
    <property type="match status" value="1"/>
</dbReference>
<sequence length="509" mass="56711">MAHSPSRLASASESDWFQTIRYNWVTEPGLQRLRALLEHKLPYIPEDWQIEGTARLLVGDDVLCISATGDGKSALFYMYSLVRSDTITIVLSPTNALELDMVENLSKLGVQALAINSETLAAAAIEGRDLWAEATACKYQIVFFSPETISTPRFREFVENDEVRRRLGLFAVDECHLVDEWGADFRKAYARIKDVRPWLPAHTAFLALTATLEPGRQTKAVTRALGLRPERLHVDKRDCQRHNVDIVLRVLQYPSTTHEFRDLDWLIPTSMNHPSDVPKTLLYCESIELGHRVATYLRTLLPQSLKRDRNRVIRHLHSLKCSECKKDGLASLYQDGEARETAVHVTTDVLGVGMNMQDYDRVICFTTPSSLAAMIQRIGRAARGRGRRGTGIIYIKKSDIQKTEDYLQKSGDASDAVRDPRLLLPQPADLARAPPSSAAKPKGGRTGTASKTGARTSCPSLRLVLAAHLRGVCISRQINAIYENPGVVDDCGRCSSCRPSPNPDPISKI</sequence>
<dbReference type="PANTHER" id="PTHR13710:SF105">
    <property type="entry name" value="ATP-DEPENDENT DNA HELICASE Q1"/>
    <property type="match status" value="1"/>
</dbReference>
<keyword evidence="11" id="KW-0378">Hydrolase</keyword>
<dbReference type="PANTHER" id="PTHR13710">
    <property type="entry name" value="DNA HELICASE RECQ FAMILY MEMBER"/>
    <property type="match status" value="1"/>
</dbReference>
<comment type="caution">
    <text evidence="11">The sequence shown here is derived from an EMBL/GenBank/DDBJ whole genome shotgun (WGS) entry which is preliminary data.</text>
</comment>
<proteinExistence type="inferred from homology"/>
<evidence type="ECO:0000256" key="4">
    <source>
        <dbReference type="ARBA" id="ARBA00023125"/>
    </source>
</evidence>
<evidence type="ECO:0000256" key="3">
    <source>
        <dbReference type="ARBA" id="ARBA00022840"/>
    </source>
</evidence>
<accession>A0A9P3LJ18</accession>
<dbReference type="PROSITE" id="PS51192">
    <property type="entry name" value="HELICASE_ATP_BIND_1"/>
    <property type="match status" value="1"/>
</dbReference>
<dbReference type="GO" id="GO:0005524">
    <property type="term" value="F:ATP binding"/>
    <property type="evidence" value="ECO:0007669"/>
    <property type="project" value="UniProtKB-KW"/>
</dbReference>
<dbReference type="EC" id="5.6.2.4" evidence="7"/>
<evidence type="ECO:0000313" key="11">
    <source>
        <dbReference type="EMBL" id="GJE96778.1"/>
    </source>
</evidence>
<keyword evidence="2" id="KW-0547">Nucleotide-binding</keyword>
<evidence type="ECO:0000259" key="10">
    <source>
        <dbReference type="PROSITE" id="PS51194"/>
    </source>
</evidence>
<dbReference type="InterPro" id="IPR001650">
    <property type="entry name" value="Helicase_C-like"/>
</dbReference>
<dbReference type="EMBL" id="BPQB01000064">
    <property type="protein sequence ID" value="GJE96778.1"/>
    <property type="molecule type" value="Genomic_DNA"/>
</dbReference>
<dbReference type="InterPro" id="IPR014001">
    <property type="entry name" value="Helicase_ATP-bd"/>
</dbReference>
<dbReference type="SMART" id="SM00487">
    <property type="entry name" value="DEXDc"/>
    <property type="match status" value="1"/>
</dbReference>
<protein>
    <recommendedName>
        <fullName evidence="7">DNA 3'-5' helicase</fullName>
        <ecNumber evidence="7">5.6.2.4</ecNumber>
    </recommendedName>
</protein>
<dbReference type="Pfam" id="PF00270">
    <property type="entry name" value="DEAD"/>
    <property type="match status" value="1"/>
</dbReference>
<evidence type="ECO:0000313" key="12">
    <source>
        <dbReference type="Proteomes" id="UP000703269"/>
    </source>
</evidence>
<dbReference type="InterPro" id="IPR027417">
    <property type="entry name" value="P-loop_NTPase"/>
</dbReference>
<dbReference type="GO" id="GO:0000724">
    <property type="term" value="P:double-strand break repair via homologous recombination"/>
    <property type="evidence" value="ECO:0007669"/>
    <property type="project" value="TreeGrafter"/>
</dbReference>
<dbReference type="Proteomes" id="UP000703269">
    <property type="component" value="Unassembled WGS sequence"/>
</dbReference>
<dbReference type="Gene3D" id="3.40.50.300">
    <property type="entry name" value="P-loop containing nucleotide triphosphate hydrolases"/>
    <property type="match status" value="2"/>
</dbReference>
<evidence type="ECO:0000256" key="2">
    <source>
        <dbReference type="ARBA" id="ARBA00022741"/>
    </source>
</evidence>
<evidence type="ECO:0000256" key="6">
    <source>
        <dbReference type="ARBA" id="ARBA00034617"/>
    </source>
</evidence>
<evidence type="ECO:0000256" key="8">
    <source>
        <dbReference type="SAM" id="MobiDB-lite"/>
    </source>
</evidence>
<dbReference type="GO" id="GO:0005694">
    <property type="term" value="C:chromosome"/>
    <property type="evidence" value="ECO:0007669"/>
    <property type="project" value="TreeGrafter"/>
</dbReference>
<dbReference type="GO" id="GO:0043138">
    <property type="term" value="F:3'-5' DNA helicase activity"/>
    <property type="evidence" value="ECO:0007669"/>
    <property type="project" value="UniProtKB-EC"/>
</dbReference>
<name>A0A9P3LJ18_9APHY</name>
<gene>
    <name evidence="11" type="ORF">PsYK624_129840</name>
</gene>
<dbReference type="AlphaFoldDB" id="A0A9P3LJ18"/>
<comment type="similarity">
    <text evidence="1">Belongs to the helicase family. RecQ subfamily.</text>
</comment>
<keyword evidence="12" id="KW-1185">Reference proteome</keyword>
<keyword evidence="4" id="KW-0238">DNA-binding</keyword>
<dbReference type="SUPFAM" id="SSF52540">
    <property type="entry name" value="P-loop containing nucleoside triphosphate hydrolases"/>
    <property type="match status" value="1"/>
</dbReference>
<reference evidence="11 12" key="1">
    <citation type="submission" date="2021-08" db="EMBL/GenBank/DDBJ databases">
        <title>Draft Genome Sequence of Phanerochaete sordida strain YK-624.</title>
        <authorList>
            <person name="Mori T."/>
            <person name="Dohra H."/>
            <person name="Suzuki T."/>
            <person name="Kawagishi H."/>
            <person name="Hirai H."/>
        </authorList>
    </citation>
    <scope>NUCLEOTIDE SEQUENCE [LARGE SCALE GENOMIC DNA]</scope>
    <source>
        <strain evidence="11 12">YK-624</strain>
    </source>
</reference>
<dbReference type="Pfam" id="PF00271">
    <property type="entry name" value="Helicase_C"/>
    <property type="match status" value="1"/>
</dbReference>
<keyword evidence="11" id="KW-0347">Helicase</keyword>
<evidence type="ECO:0000256" key="1">
    <source>
        <dbReference type="ARBA" id="ARBA00005446"/>
    </source>
</evidence>
<evidence type="ECO:0000256" key="5">
    <source>
        <dbReference type="ARBA" id="ARBA00023235"/>
    </source>
</evidence>
<evidence type="ECO:0000256" key="7">
    <source>
        <dbReference type="ARBA" id="ARBA00034808"/>
    </source>
</evidence>
<comment type="catalytic activity">
    <reaction evidence="6">
        <text>Couples ATP hydrolysis with the unwinding of duplex DNA by translocating in the 3'-5' direction.</text>
        <dbReference type="EC" id="5.6.2.4"/>
    </reaction>
</comment>
<feature type="domain" description="Helicase ATP-binding" evidence="9">
    <location>
        <begin position="53"/>
        <end position="230"/>
    </location>
</feature>
<dbReference type="GO" id="GO:0005737">
    <property type="term" value="C:cytoplasm"/>
    <property type="evidence" value="ECO:0007669"/>
    <property type="project" value="TreeGrafter"/>
</dbReference>
<keyword evidence="3" id="KW-0067">ATP-binding</keyword>